<organism evidence="2 3">
    <name type="scientific">Angomonas deanei</name>
    <dbReference type="NCBI Taxonomy" id="59799"/>
    <lineage>
        <taxon>Eukaryota</taxon>
        <taxon>Discoba</taxon>
        <taxon>Euglenozoa</taxon>
        <taxon>Kinetoplastea</taxon>
        <taxon>Metakinetoplastina</taxon>
        <taxon>Trypanosomatida</taxon>
        <taxon>Trypanosomatidae</taxon>
        <taxon>Strigomonadinae</taxon>
        <taxon>Angomonas</taxon>
    </lineage>
</organism>
<evidence type="ECO:0000259" key="1">
    <source>
        <dbReference type="Pfam" id="PF26170"/>
    </source>
</evidence>
<dbReference type="Gene3D" id="3.75.10.10">
    <property type="entry name" value="L-arginine/glycine Amidinotransferase, Chain A"/>
    <property type="match status" value="1"/>
</dbReference>
<dbReference type="AlphaFoldDB" id="S9WPM0"/>
<dbReference type="OrthoDB" id="277025at2759"/>
<sequence length="394" mass="44072">MRQCAFSNMRRAVSAVSETHSKVFISKRKYVNALFRIPPEQMIPTHSPSGEEIDGELFVKQVRGMFDMLKTTQLVEQVHEMKCCPYYACLFTNEIMFQHHSLIMPMPKYGRENRSAEMSETIRYMRGLGTTADFNHVLQDVPGGRADGNDFVSTTHGIYMGYGTSRTNSLCKEALLGDHADDTEKQKIQAIGVFPIKMDEDSPPLAVTMSFAGQRTLIVHDTVHGKKAVDQAVKAIGKVNWQVIKIEPGCHILSHLCGVNYVYDVVVDEDFPESMERLGECGLNPFPIPWSEPRKLGISMREVCLIARFARGGISGGGYWDSAFHKSTGTYNYNSKKSASNKKLYASGYRVKGDTGAPFFAQMTAGELEDLVIQPPPRYRPPMHRKGGIVPKDE</sequence>
<dbReference type="EMBL" id="LR877171">
    <property type="protein sequence ID" value="CAD2222650.1"/>
    <property type="molecule type" value="Genomic_DNA"/>
</dbReference>
<keyword evidence="3" id="KW-1185">Reference proteome</keyword>
<dbReference type="CDD" id="cd23678">
    <property type="entry name" value="RESC5"/>
    <property type="match status" value="1"/>
</dbReference>
<protein>
    <recommendedName>
        <fullName evidence="1">RNA-editing substrate-binding complex 5 protein domain-containing protein</fullName>
    </recommendedName>
</protein>
<evidence type="ECO:0000313" key="2">
    <source>
        <dbReference type="EMBL" id="CAD2222650.1"/>
    </source>
</evidence>
<feature type="domain" description="RNA-editing substrate-binding complex 5 protein" evidence="1">
    <location>
        <begin position="25"/>
        <end position="328"/>
    </location>
</feature>
<dbReference type="SUPFAM" id="SSF55909">
    <property type="entry name" value="Pentein"/>
    <property type="match status" value="1"/>
</dbReference>
<dbReference type="Pfam" id="PF26170">
    <property type="entry name" value="RESC5"/>
    <property type="match status" value="1"/>
</dbReference>
<dbReference type="Proteomes" id="UP000515908">
    <property type="component" value="Chromosome 27"/>
</dbReference>
<accession>S9WPM0</accession>
<gene>
    <name evidence="2" type="ORF">ADEAN_001019700</name>
</gene>
<dbReference type="InterPro" id="IPR058722">
    <property type="entry name" value="RESC5"/>
</dbReference>
<dbReference type="VEuPathDB" id="TriTrypDB:ADEAN_001019700"/>
<proteinExistence type="predicted"/>
<reference evidence="2 3" key="1">
    <citation type="submission" date="2020-08" db="EMBL/GenBank/DDBJ databases">
        <authorList>
            <person name="Newling K."/>
            <person name="Davey J."/>
            <person name="Forrester S."/>
        </authorList>
    </citation>
    <scope>NUCLEOTIDE SEQUENCE [LARGE SCALE GENOMIC DNA]</scope>
    <source>
        <strain evidence="3">Crithidia deanei Carvalho (ATCC PRA-265)</strain>
    </source>
</reference>
<evidence type="ECO:0000313" key="3">
    <source>
        <dbReference type="Proteomes" id="UP000515908"/>
    </source>
</evidence>
<name>S9WPM0_9TRYP</name>